<dbReference type="AlphaFoldDB" id="A0A0J6X052"/>
<protein>
    <submittedName>
        <fullName evidence="1">Uncharacterized protein</fullName>
    </submittedName>
</protein>
<dbReference type="InParanoid" id="A0A0J6X052"/>
<accession>A0A0J6X052</accession>
<dbReference type="PATRIC" id="fig|1122219.3.peg.1629"/>
<dbReference type="EMBL" id="LEKT01000004">
    <property type="protein sequence ID" value="KMO87502.1"/>
    <property type="molecule type" value="Genomic_DNA"/>
</dbReference>
<sequence length="234" mass="25533">MEADKEEAKYNSQSVTVITKEDIARKQGKSVEDVIFNEVGVTGTVDAMGTKLDTLLQKPKIFYSNFSNADIIIRTDGGDLDLRTAEGNPNPWGGNNHFLSDLGKNKNDTSIPNSPWQGIDNAKYGAVEGLLNSQNIKVMMGDILDASALKYNGGTECIYLDHEGREITREQAVNQIFCSFVGIESYYNGNELRGGDGELYNGTSKFLYVWMANGLGSFHPVGNAPIPLPLAQQG</sequence>
<dbReference type="OrthoDB" id="337377at2"/>
<keyword evidence="2" id="KW-1185">Reference proteome</keyword>
<name>A0A0J6X052_9FIRM</name>
<proteinExistence type="predicted"/>
<organism evidence="1 2">
    <name type="scientific">Megasphaera cerevisiae DSM 20462</name>
    <dbReference type="NCBI Taxonomy" id="1122219"/>
    <lineage>
        <taxon>Bacteria</taxon>
        <taxon>Bacillati</taxon>
        <taxon>Bacillota</taxon>
        <taxon>Negativicutes</taxon>
        <taxon>Veillonellales</taxon>
        <taxon>Veillonellaceae</taxon>
        <taxon>Megasphaera</taxon>
    </lineage>
</organism>
<reference evidence="1 2" key="1">
    <citation type="submission" date="2015-06" db="EMBL/GenBank/DDBJ databases">
        <title>Draft genome sequence of beer spoilage bacterium Megasphaera cerevisiae type strain 20462.</title>
        <authorList>
            <person name="Kutumbaka K."/>
            <person name="Pasmowitz J."/>
            <person name="Mategko J."/>
            <person name="Reyes D."/>
            <person name="Friedrich A."/>
            <person name="Han S."/>
            <person name="Martens-Habbena W."/>
            <person name="Neal-McKinney J."/>
            <person name="Janagama H.K."/>
            <person name="Nadala C."/>
            <person name="Samadpour M."/>
        </authorList>
    </citation>
    <scope>NUCLEOTIDE SEQUENCE [LARGE SCALE GENOMIC DNA]</scope>
    <source>
        <strain evidence="1 2">DSM 20462</strain>
    </source>
</reference>
<dbReference type="RefSeq" id="WP_048513152.1">
    <property type="nucleotide sequence ID" value="NZ_FUXD01000006.1"/>
</dbReference>
<evidence type="ECO:0000313" key="2">
    <source>
        <dbReference type="Proteomes" id="UP000036503"/>
    </source>
</evidence>
<gene>
    <name evidence="1" type="ORF">AB840_01960</name>
</gene>
<dbReference type="Proteomes" id="UP000036503">
    <property type="component" value="Unassembled WGS sequence"/>
</dbReference>
<evidence type="ECO:0000313" key="1">
    <source>
        <dbReference type="EMBL" id="KMO87502.1"/>
    </source>
</evidence>
<dbReference type="STRING" id="39029.BSR42_02935"/>
<comment type="caution">
    <text evidence="1">The sequence shown here is derived from an EMBL/GenBank/DDBJ whole genome shotgun (WGS) entry which is preliminary data.</text>
</comment>